<evidence type="ECO:0000313" key="3">
    <source>
        <dbReference type="Proteomes" id="UP001595075"/>
    </source>
</evidence>
<accession>A0ABR4BT48</accession>
<gene>
    <name evidence="2" type="ORF">VTL71DRAFT_9425</name>
</gene>
<evidence type="ECO:0000256" key="1">
    <source>
        <dbReference type="SAM" id="Phobius"/>
    </source>
</evidence>
<name>A0ABR4BT48_9HELO</name>
<proteinExistence type="predicted"/>
<dbReference type="InterPro" id="IPR053008">
    <property type="entry name" value="Phomopsin_biosynth_assoc"/>
</dbReference>
<feature type="transmembrane region" description="Helical" evidence="1">
    <location>
        <begin position="44"/>
        <end position="65"/>
    </location>
</feature>
<organism evidence="2 3">
    <name type="scientific">Oculimacula yallundae</name>
    <dbReference type="NCBI Taxonomy" id="86028"/>
    <lineage>
        <taxon>Eukaryota</taxon>
        <taxon>Fungi</taxon>
        <taxon>Dikarya</taxon>
        <taxon>Ascomycota</taxon>
        <taxon>Pezizomycotina</taxon>
        <taxon>Leotiomycetes</taxon>
        <taxon>Helotiales</taxon>
        <taxon>Ploettnerulaceae</taxon>
        <taxon>Oculimacula</taxon>
    </lineage>
</organism>
<sequence length="247" mass="28233">MAPEQEYSQLRLSIGATEDDRPLEESEWDTLAAKKTWRKSFRNGLPYLVAFICGLLLGLAIFAVLSTVMSSTSQRTSGELVSAISTEATATHEVNPSNGFVINPQTGEAKCGNNWQDAKRLGCHFDVMASRWYSHDCYNGAILEQMMTEVEFEWFYDSEHTLPAPKDLVMKGEFDTIYPLYDYHIMHCLYLWRRLHSAVVEHRQLDDDVYSYGHTLHCTRLIMGWKMEKNTTTIATSGIPFCRNEPL</sequence>
<reference evidence="2 3" key="1">
    <citation type="journal article" date="2024" name="Commun. Biol.">
        <title>Comparative genomic analysis of thermophilic fungi reveals convergent evolutionary adaptations and gene losses.</title>
        <authorList>
            <person name="Steindorff A.S."/>
            <person name="Aguilar-Pontes M.V."/>
            <person name="Robinson A.J."/>
            <person name="Andreopoulos B."/>
            <person name="LaButti K."/>
            <person name="Kuo A."/>
            <person name="Mondo S."/>
            <person name="Riley R."/>
            <person name="Otillar R."/>
            <person name="Haridas S."/>
            <person name="Lipzen A."/>
            <person name="Grimwood J."/>
            <person name="Schmutz J."/>
            <person name="Clum A."/>
            <person name="Reid I.D."/>
            <person name="Moisan M.C."/>
            <person name="Butler G."/>
            <person name="Nguyen T.T.M."/>
            <person name="Dewar K."/>
            <person name="Conant G."/>
            <person name="Drula E."/>
            <person name="Henrissat B."/>
            <person name="Hansel C."/>
            <person name="Singer S."/>
            <person name="Hutchinson M.I."/>
            <person name="de Vries R.P."/>
            <person name="Natvig D.O."/>
            <person name="Powell A.J."/>
            <person name="Tsang A."/>
            <person name="Grigoriev I.V."/>
        </authorList>
    </citation>
    <scope>NUCLEOTIDE SEQUENCE [LARGE SCALE GENOMIC DNA]</scope>
    <source>
        <strain evidence="2 3">CBS 494.80</strain>
    </source>
</reference>
<protein>
    <submittedName>
        <fullName evidence="2">Uncharacterized protein</fullName>
    </submittedName>
</protein>
<dbReference type="EMBL" id="JAZHXI010000021">
    <property type="protein sequence ID" value="KAL2060783.1"/>
    <property type="molecule type" value="Genomic_DNA"/>
</dbReference>
<keyword evidence="1" id="KW-0812">Transmembrane</keyword>
<dbReference type="Proteomes" id="UP001595075">
    <property type="component" value="Unassembled WGS sequence"/>
</dbReference>
<keyword evidence="1" id="KW-0472">Membrane</keyword>
<evidence type="ECO:0000313" key="2">
    <source>
        <dbReference type="EMBL" id="KAL2060783.1"/>
    </source>
</evidence>
<comment type="caution">
    <text evidence="2">The sequence shown here is derived from an EMBL/GenBank/DDBJ whole genome shotgun (WGS) entry which is preliminary data.</text>
</comment>
<dbReference type="PANTHER" id="PTHR35896">
    <property type="entry name" value="IG-LIKE DOMAIN-CONTAINING PROTEIN"/>
    <property type="match status" value="1"/>
</dbReference>
<keyword evidence="1" id="KW-1133">Transmembrane helix</keyword>
<dbReference type="PANTHER" id="PTHR35896:SF3">
    <property type="entry name" value="MAJOR FACILITATOR SUPERFAMILY TRANSPORTER"/>
    <property type="match status" value="1"/>
</dbReference>
<keyword evidence="3" id="KW-1185">Reference proteome</keyword>